<organism evidence="1 2">
    <name type="scientific">Malonomonas rubra DSM 5091</name>
    <dbReference type="NCBI Taxonomy" id="1122189"/>
    <lineage>
        <taxon>Bacteria</taxon>
        <taxon>Pseudomonadati</taxon>
        <taxon>Thermodesulfobacteriota</taxon>
        <taxon>Desulfuromonadia</taxon>
        <taxon>Desulfuromonadales</taxon>
        <taxon>Geopsychrobacteraceae</taxon>
        <taxon>Malonomonas</taxon>
    </lineage>
</organism>
<evidence type="ECO:0000313" key="1">
    <source>
        <dbReference type="EMBL" id="SHJ03917.1"/>
    </source>
</evidence>
<dbReference type="EMBL" id="FQZT01000004">
    <property type="protein sequence ID" value="SHJ03917.1"/>
    <property type="molecule type" value="Genomic_DNA"/>
</dbReference>
<sequence length="52" mass="6052">MIKTGDQIVFAGYLDLVLPKNHSSSRLLFGCFPYRLRKNTYAEYAINKYFST</sequence>
<dbReference type="AlphaFoldDB" id="A0A1M6G233"/>
<proteinExistence type="predicted"/>
<gene>
    <name evidence="1" type="ORF">SAMN02745165_01371</name>
</gene>
<dbReference type="Proteomes" id="UP000184171">
    <property type="component" value="Unassembled WGS sequence"/>
</dbReference>
<name>A0A1M6G233_MALRU</name>
<dbReference type="STRING" id="1122189.SAMN02745165_01371"/>
<protein>
    <submittedName>
        <fullName evidence="1">Uncharacterized protein</fullName>
    </submittedName>
</protein>
<reference evidence="1 2" key="1">
    <citation type="submission" date="2016-11" db="EMBL/GenBank/DDBJ databases">
        <authorList>
            <person name="Jaros S."/>
            <person name="Januszkiewicz K."/>
            <person name="Wedrychowicz H."/>
        </authorList>
    </citation>
    <scope>NUCLEOTIDE SEQUENCE [LARGE SCALE GENOMIC DNA]</scope>
    <source>
        <strain evidence="1 2">DSM 5091</strain>
    </source>
</reference>
<accession>A0A1M6G233</accession>
<keyword evidence="2" id="KW-1185">Reference proteome</keyword>
<evidence type="ECO:0000313" key="2">
    <source>
        <dbReference type="Proteomes" id="UP000184171"/>
    </source>
</evidence>